<dbReference type="Pfam" id="PF00702">
    <property type="entry name" value="Hydrolase"/>
    <property type="match status" value="1"/>
</dbReference>
<name>A0A0D4C056_9MICC</name>
<dbReference type="SFLD" id="SFLDS00003">
    <property type="entry name" value="Haloacid_Dehalogenase"/>
    <property type="match status" value="1"/>
</dbReference>
<dbReference type="KEGG" id="ari:UM93_09810"/>
<reference evidence="1 2" key="1">
    <citation type="journal article" date="2015" name="Genome Announc.">
        <title>Complete Genome Sequencing of Protease-Producing Novel Arthrobacter sp. Strain IHBB 11108 Using PacBio Single-Molecule Real-Time Sequencing Technology.</title>
        <authorList>
            <person name="Kiran S."/>
            <person name="Swarnkar M.K."/>
            <person name="Pal M."/>
            <person name="Thakur R."/>
            <person name="Tewari R."/>
            <person name="Singh A.K."/>
            <person name="Gulati A."/>
        </authorList>
    </citation>
    <scope>NUCLEOTIDE SEQUENCE [LARGE SCALE GENOMIC DNA]</scope>
    <source>
        <strain evidence="1 2">IHBB 11108</strain>
    </source>
</reference>
<keyword evidence="1" id="KW-0378">Hydrolase</keyword>
<dbReference type="PANTHER" id="PTHR43434">
    <property type="entry name" value="PHOSPHOGLYCOLATE PHOSPHATASE"/>
    <property type="match status" value="1"/>
</dbReference>
<dbReference type="SFLD" id="SFLDG01129">
    <property type="entry name" value="C1.5:_HAD__Beta-PGM__Phosphata"/>
    <property type="match status" value="1"/>
</dbReference>
<sequence>MPKSKAISLVVLDMAGTTIDDHGLVYQALAECVTETGASVSNSDLQLWMGTDKITAIEGLMRAAGREPARQDVTAAFGRFHQILAHSYRQLPPVPLAGIPDALAELRFTGVKVALTTGFDDAVVGPLLSSLDWSVGEGLHTTVDAVVTTSEVTAGRPAPFMIHHAMEKLGVTDVRTVLSAGDTVVDVQAGLNAGTISCAVLSGQLEAAAFTPHQPDYILNSAADIPELLTKITNRD</sequence>
<dbReference type="PANTHER" id="PTHR43434:SF19">
    <property type="entry name" value="PHOSPHONOACETALDEHYDE HYDROLASE"/>
    <property type="match status" value="1"/>
</dbReference>
<protein>
    <submittedName>
        <fullName evidence="1">HAD family hydrolase</fullName>
    </submittedName>
</protein>
<dbReference type="HOGENOM" id="CLU_045011_12_1_11"/>
<dbReference type="Proteomes" id="UP000061839">
    <property type="component" value="Chromosome"/>
</dbReference>
<dbReference type="STRING" id="1618207.UM93_09810"/>
<dbReference type="GO" id="GO:0008967">
    <property type="term" value="F:phosphoglycolate phosphatase activity"/>
    <property type="evidence" value="ECO:0007669"/>
    <property type="project" value="TreeGrafter"/>
</dbReference>
<proteinExistence type="predicted"/>
<accession>A0A0D4C056</accession>
<organism evidence="1 2">
    <name type="scientific">Psychromicrobium lacuslunae</name>
    <dbReference type="NCBI Taxonomy" id="1618207"/>
    <lineage>
        <taxon>Bacteria</taxon>
        <taxon>Bacillati</taxon>
        <taxon>Actinomycetota</taxon>
        <taxon>Actinomycetes</taxon>
        <taxon>Micrococcales</taxon>
        <taxon>Micrococcaceae</taxon>
        <taxon>Psychromicrobium</taxon>
    </lineage>
</organism>
<gene>
    <name evidence="1" type="ORF">UM93_09810</name>
</gene>
<keyword evidence="2" id="KW-1185">Reference proteome</keyword>
<dbReference type="NCBIfam" id="TIGR03351">
    <property type="entry name" value="PhnX-like"/>
    <property type="match status" value="1"/>
</dbReference>
<dbReference type="GO" id="GO:0006281">
    <property type="term" value="P:DNA repair"/>
    <property type="evidence" value="ECO:0007669"/>
    <property type="project" value="TreeGrafter"/>
</dbReference>
<dbReference type="GO" id="GO:0005829">
    <property type="term" value="C:cytosol"/>
    <property type="evidence" value="ECO:0007669"/>
    <property type="project" value="TreeGrafter"/>
</dbReference>
<dbReference type="InterPro" id="IPR050155">
    <property type="entry name" value="HAD-like_hydrolase_sf"/>
</dbReference>
<dbReference type="AlphaFoldDB" id="A0A0D4C056"/>
<dbReference type="Gene3D" id="3.40.50.1000">
    <property type="entry name" value="HAD superfamily/HAD-like"/>
    <property type="match status" value="1"/>
</dbReference>
<dbReference type="PATRIC" id="fig|1618207.4.peg.1989"/>
<dbReference type="EMBL" id="CP011005">
    <property type="protein sequence ID" value="AJT41736.1"/>
    <property type="molecule type" value="Genomic_DNA"/>
</dbReference>
<dbReference type="OrthoDB" id="5504491at2"/>
<dbReference type="InterPro" id="IPR023198">
    <property type="entry name" value="PGP-like_dom2"/>
</dbReference>
<dbReference type="InterPro" id="IPR036412">
    <property type="entry name" value="HAD-like_sf"/>
</dbReference>
<dbReference type="InterPro" id="IPR022468">
    <property type="entry name" value="PhnX-like"/>
</dbReference>
<evidence type="ECO:0000313" key="1">
    <source>
        <dbReference type="EMBL" id="AJT41736.1"/>
    </source>
</evidence>
<dbReference type="Gene3D" id="1.10.150.240">
    <property type="entry name" value="Putative phosphatase, domain 2"/>
    <property type="match status" value="1"/>
</dbReference>
<evidence type="ECO:0000313" key="2">
    <source>
        <dbReference type="Proteomes" id="UP000061839"/>
    </source>
</evidence>
<dbReference type="SUPFAM" id="SSF56784">
    <property type="entry name" value="HAD-like"/>
    <property type="match status" value="1"/>
</dbReference>
<dbReference type="InterPro" id="IPR023214">
    <property type="entry name" value="HAD_sf"/>
</dbReference>
<dbReference type="RefSeq" id="WP_045075300.1">
    <property type="nucleotide sequence ID" value="NZ_CP011005.1"/>
</dbReference>